<evidence type="ECO:0000313" key="4">
    <source>
        <dbReference type="Proteomes" id="UP000224006"/>
    </source>
</evidence>
<comment type="caution">
    <text evidence="3">The sequence shown here is derived from an EMBL/GenBank/DDBJ whole genome shotgun (WGS) entry which is preliminary data.</text>
</comment>
<feature type="region of interest" description="Disordered" evidence="2">
    <location>
        <begin position="388"/>
        <end position="425"/>
    </location>
</feature>
<evidence type="ECO:0000313" key="3">
    <source>
        <dbReference type="EMBL" id="PFH32541.1"/>
    </source>
</evidence>
<protein>
    <recommendedName>
        <fullName evidence="5">MIP18 family-like domain-containing protein</fullName>
    </recommendedName>
</protein>
<dbReference type="AlphaFoldDB" id="A0A2A9M8C3"/>
<keyword evidence="4" id="KW-1185">Reference proteome</keyword>
<dbReference type="STRING" id="94643.A0A2A9M8C3"/>
<dbReference type="GeneID" id="40306920"/>
<feature type="region of interest" description="Disordered" evidence="2">
    <location>
        <begin position="160"/>
        <end position="215"/>
    </location>
</feature>
<organism evidence="3 4">
    <name type="scientific">Besnoitia besnoiti</name>
    <name type="common">Apicomplexan protozoan</name>
    <dbReference type="NCBI Taxonomy" id="94643"/>
    <lineage>
        <taxon>Eukaryota</taxon>
        <taxon>Sar</taxon>
        <taxon>Alveolata</taxon>
        <taxon>Apicomplexa</taxon>
        <taxon>Conoidasida</taxon>
        <taxon>Coccidia</taxon>
        <taxon>Eucoccidiorida</taxon>
        <taxon>Eimeriorina</taxon>
        <taxon>Sarcocystidae</taxon>
        <taxon>Besnoitia</taxon>
    </lineage>
</organism>
<comment type="similarity">
    <text evidence="1">Belongs to the MIP18 family.</text>
</comment>
<dbReference type="InterPro" id="IPR034904">
    <property type="entry name" value="FSCA_dom_sf"/>
</dbReference>
<dbReference type="OrthoDB" id="2746at2759"/>
<dbReference type="VEuPathDB" id="ToxoDB:BESB_018590"/>
<feature type="compositionally biased region" description="Basic and acidic residues" evidence="2">
    <location>
        <begin position="197"/>
        <end position="215"/>
    </location>
</feature>
<dbReference type="PANTHER" id="PTHR12377">
    <property type="entry name" value="CYTOSOLIC IRON-SULFUR ASSEMBLY COMPONENT 2B-RELATED"/>
    <property type="match status" value="1"/>
</dbReference>
<dbReference type="GO" id="GO:0051604">
    <property type="term" value="P:protein maturation"/>
    <property type="evidence" value="ECO:0007669"/>
    <property type="project" value="InterPro"/>
</dbReference>
<dbReference type="RefSeq" id="XP_029216550.1">
    <property type="nucleotide sequence ID" value="XM_029360574.1"/>
</dbReference>
<dbReference type="Proteomes" id="UP000224006">
    <property type="component" value="Chromosome X"/>
</dbReference>
<name>A0A2A9M8C3_BESBE</name>
<feature type="region of interest" description="Disordered" evidence="2">
    <location>
        <begin position="70"/>
        <end position="111"/>
    </location>
</feature>
<proteinExistence type="inferred from homology"/>
<evidence type="ECO:0008006" key="5">
    <source>
        <dbReference type="Google" id="ProtNLM"/>
    </source>
</evidence>
<feature type="compositionally biased region" description="Basic and acidic residues" evidence="2">
    <location>
        <begin position="180"/>
        <end position="189"/>
    </location>
</feature>
<sequence length="541" mass="59427">MENPNPTVLEDRGESDEEFVLPPDAAEGYPSTRTRLASLFSSSTRKANWVCSLSNPNIFYFPLLLSSPSDEGSPDVEARHRIRPGKNSARASWDERSSPSQRPGAAHSKASALQALAGIAGGGGRGSAGQRKRDVLQQIQDFISLLKSEGQVRDLLEKHADGLGTHSGRARQSAPRRRQQWREDGRRGSEGAGATGRGEKPDCREQGETPVGEVRDEEGVVRRRVNVAWRKRRHLRRRLRARDPITVEEVYSYIRHIQDPEHPYSLEQLGVVAPDRLTVNAGEDDFSDMGVSSFEFSADSQVEGAGRWAEGRSRRRARRARQGRVLKDGADGLSISESYCGSDASASSLSSEEIDAHVELEVLEALFLGRGSSHSQARRAQSCSPSVSQFSLSASSDSPPAPGDSSRAGESDGRRGAQKTRRGVEASCEVRAMELAHRGGRRRQSDVAVSFHPTIPHCSQATLIGLLVLVKLLRSLPVWMKAEVRIIEGKHVSFKTINRQLKDKERVSAAVENPALFKVLNRGLIETDAWMDVTDLLLLPE</sequence>
<dbReference type="Gene3D" id="3.30.300.130">
    <property type="entry name" value="Fe-S cluster assembly (FSCA)"/>
    <property type="match status" value="2"/>
</dbReference>
<reference evidence="3 4" key="1">
    <citation type="submission" date="2017-09" db="EMBL/GenBank/DDBJ databases">
        <title>Genome sequencing of Besnoitia besnoiti strain Bb-Ger1.</title>
        <authorList>
            <person name="Schares G."/>
            <person name="Venepally P."/>
            <person name="Lorenzi H.A."/>
        </authorList>
    </citation>
    <scope>NUCLEOTIDE SEQUENCE [LARGE SCALE GENOMIC DNA]</scope>
    <source>
        <strain evidence="3 4">Bb-Ger1</strain>
    </source>
</reference>
<gene>
    <name evidence="3" type="ORF">BESB_018590</name>
</gene>
<dbReference type="PANTHER" id="PTHR12377:SF0">
    <property type="entry name" value="CYTOSOLIC IRON-SULFUR ASSEMBLY COMPONENT 2B"/>
    <property type="match status" value="1"/>
</dbReference>
<dbReference type="KEGG" id="bbes:BESB_018590"/>
<dbReference type="InterPro" id="IPR039796">
    <property type="entry name" value="MIP18"/>
</dbReference>
<dbReference type="Gene3D" id="6.10.250.1280">
    <property type="match status" value="1"/>
</dbReference>
<dbReference type="EMBL" id="NWUJ01000011">
    <property type="protein sequence ID" value="PFH32541.1"/>
    <property type="molecule type" value="Genomic_DNA"/>
</dbReference>
<evidence type="ECO:0000256" key="2">
    <source>
        <dbReference type="SAM" id="MobiDB-lite"/>
    </source>
</evidence>
<feature type="compositionally biased region" description="Low complexity" evidence="2">
    <location>
        <begin position="388"/>
        <end position="406"/>
    </location>
</feature>
<evidence type="ECO:0000256" key="1">
    <source>
        <dbReference type="ARBA" id="ARBA00010381"/>
    </source>
</evidence>
<feature type="region of interest" description="Disordered" evidence="2">
    <location>
        <begin position="1"/>
        <end position="30"/>
    </location>
</feature>
<accession>A0A2A9M8C3</accession>